<evidence type="ECO:0000256" key="4">
    <source>
        <dbReference type="ARBA" id="ARBA00023157"/>
    </source>
</evidence>
<organism evidence="5 6">
    <name type="scientific">Araneus ventricosus</name>
    <name type="common">Orbweaver spider</name>
    <name type="synonym">Epeira ventricosa</name>
    <dbReference type="NCBI Taxonomy" id="182803"/>
    <lineage>
        <taxon>Eukaryota</taxon>
        <taxon>Metazoa</taxon>
        <taxon>Ecdysozoa</taxon>
        <taxon>Arthropoda</taxon>
        <taxon>Chelicerata</taxon>
        <taxon>Arachnida</taxon>
        <taxon>Araneae</taxon>
        <taxon>Araneomorphae</taxon>
        <taxon>Entelegynae</taxon>
        <taxon>Araneoidea</taxon>
        <taxon>Araneidae</taxon>
        <taxon>Araneus</taxon>
    </lineage>
</organism>
<dbReference type="OrthoDB" id="282149at2759"/>
<dbReference type="InterPro" id="IPR018793">
    <property type="entry name" value="Cyt_c_oxidase_assmbl_Pet191"/>
</dbReference>
<evidence type="ECO:0000313" key="6">
    <source>
        <dbReference type="Proteomes" id="UP000499080"/>
    </source>
</evidence>
<dbReference type="PANTHER" id="PTHR28627:SF1">
    <property type="entry name" value="CYTOCHROME C OXIDASE ASSEMBLY FACTOR 5"/>
    <property type="match status" value="1"/>
</dbReference>
<gene>
    <name evidence="5" type="primary">coa5</name>
    <name evidence="5" type="ORF">AVEN_262244_1</name>
</gene>
<dbReference type="Pfam" id="PF10203">
    <property type="entry name" value="Pet191_N"/>
    <property type="match status" value="1"/>
</dbReference>
<proteinExistence type="inferred from homology"/>
<dbReference type="EMBL" id="BGPR01009747">
    <property type="protein sequence ID" value="GBN42015.1"/>
    <property type="molecule type" value="Genomic_DNA"/>
</dbReference>
<dbReference type="AlphaFoldDB" id="A0A4Y2NR09"/>
<evidence type="ECO:0000313" key="5">
    <source>
        <dbReference type="EMBL" id="GBN42015.1"/>
    </source>
</evidence>
<keyword evidence="6" id="KW-1185">Reference proteome</keyword>
<evidence type="ECO:0000256" key="1">
    <source>
        <dbReference type="ARBA" id="ARBA00003186"/>
    </source>
</evidence>
<name>A0A4Y2NR09_ARAVE</name>
<keyword evidence="4" id="KW-1015">Disulfide bond</keyword>
<comment type="caution">
    <text evidence="5">The sequence shown here is derived from an EMBL/GenBank/DDBJ whole genome shotgun (WGS) entry which is preliminary data.</text>
</comment>
<evidence type="ECO:0000256" key="3">
    <source>
        <dbReference type="ARBA" id="ARBA00021904"/>
    </source>
</evidence>
<accession>A0A4Y2NR09</accession>
<protein>
    <recommendedName>
        <fullName evidence="3">Cytochrome c oxidase assembly factor 5</fullName>
    </recommendedName>
</protein>
<dbReference type="GO" id="GO:0033617">
    <property type="term" value="P:mitochondrial respiratory chain complex IV assembly"/>
    <property type="evidence" value="ECO:0007669"/>
    <property type="project" value="TreeGrafter"/>
</dbReference>
<dbReference type="PANTHER" id="PTHR28627">
    <property type="entry name" value="CYTOCHROME C OXIDASE ASSEMBLY FACTOR 5"/>
    <property type="match status" value="1"/>
</dbReference>
<reference evidence="5 6" key="1">
    <citation type="journal article" date="2019" name="Sci. Rep.">
        <title>Orb-weaving spider Araneus ventricosus genome elucidates the spidroin gene catalogue.</title>
        <authorList>
            <person name="Kono N."/>
            <person name="Nakamura H."/>
            <person name="Ohtoshi R."/>
            <person name="Moran D.A.P."/>
            <person name="Shinohara A."/>
            <person name="Yoshida Y."/>
            <person name="Fujiwara M."/>
            <person name="Mori M."/>
            <person name="Tomita M."/>
            <person name="Arakawa K."/>
        </authorList>
    </citation>
    <scope>NUCLEOTIDE SEQUENCE [LARGE SCALE GENOMIC DNA]</scope>
</reference>
<dbReference type="Proteomes" id="UP000499080">
    <property type="component" value="Unassembled WGS sequence"/>
</dbReference>
<sequence>MPVYTEEDEITKYSKPCSGVKEDLIMCLKNTDCVKVEKKTPKECLLSRHPSVPDDCYSFRTLFFECKRSLLDNRQRFRGRKGY</sequence>
<evidence type="ECO:0000256" key="2">
    <source>
        <dbReference type="ARBA" id="ARBA00007785"/>
    </source>
</evidence>
<dbReference type="GO" id="GO:0005739">
    <property type="term" value="C:mitochondrion"/>
    <property type="evidence" value="ECO:0007669"/>
    <property type="project" value="TreeGrafter"/>
</dbReference>
<comment type="similarity">
    <text evidence="2">Belongs to the PET191 family.</text>
</comment>
<comment type="function">
    <text evidence="1">Involved in an early step of the mitochondrial complex IV assembly process.</text>
</comment>